<dbReference type="OrthoDB" id="7824563at2"/>
<dbReference type="AlphaFoldDB" id="A0A1H2SML6"/>
<dbReference type="RefSeq" id="WP_139254515.1">
    <property type="nucleotide sequence ID" value="NZ_FNOI01000001.1"/>
</dbReference>
<sequence>MTGPNTALAFMVRPCKPTRGARHILLEDIADGLFRGPAKLGHGIDLLVRDAQAQSFPQAKALSLIPDIAVPHVLDGPNGTRGLLVFDGTLIDALIEQQTLGRISAAPRVERPVTAIDAALSTGFAQAVVGKLAEVSVDRRDASALAGYNCGAPQTDRAALSLAMSERSYDVLTLTLDLGPGLKTGTAVLMFPAAIDPAKPVRQQVNPDMVAALQDSELHLRAYLPSVRLPVKTLLGFDDGTIIPLPDGILGRAQLCDRRGVTLGKGRLGQLGGHRAFRLNGAPPPAQTPTVEMDVPPPAALPKEALPEPLPDMGEDRVSPEPAALET</sequence>
<keyword evidence="4" id="KW-1185">Reference proteome</keyword>
<proteinExistence type="predicted"/>
<dbReference type="InterPro" id="IPR036429">
    <property type="entry name" value="SpoA-like_sf"/>
</dbReference>
<dbReference type="Proteomes" id="UP000199441">
    <property type="component" value="Unassembled WGS sequence"/>
</dbReference>
<evidence type="ECO:0000259" key="2">
    <source>
        <dbReference type="Pfam" id="PF01052"/>
    </source>
</evidence>
<organism evidence="3 4">
    <name type="scientific">Litoreibacter albidus</name>
    <dbReference type="NCBI Taxonomy" id="670155"/>
    <lineage>
        <taxon>Bacteria</taxon>
        <taxon>Pseudomonadati</taxon>
        <taxon>Pseudomonadota</taxon>
        <taxon>Alphaproteobacteria</taxon>
        <taxon>Rhodobacterales</taxon>
        <taxon>Roseobacteraceae</taxon>
        <taxon>Litoreibacter</taxon>
    </lineage>
</organism>
<accession>A0A1H2SML6</accession>
<dbReference type="STRING" id="670155.SAMN04488001_0849"/>
<keyword evidence="3" id="KW-0282">Flagellum</keyword>
<dbReference type="Pfam" id="PF01052">
    <property type="entry name" value="FliMN_C"/>
    <property type="match status" value="1"/>
</dbReference>
<dbReference type="EMBL" id="FNOI01000001">
    <property type="protein sequence ID" value="SDW32279.1"/>
    <property type="molecule type" value="Genomic_DNA"/>
</dbReference>
<feature type="domain" description="Flagellar motor switch protein FliN-like C-terminal" evidence="2">
    <location>
        <begin position="212"/>
        <end position="280"/>
    </location>
</feature>
<evidence type="ECO:0000313" key="3">
    <source>
        <dbReference type="EMBL" id="SDW32279.1"/>
    </source>
</evidence>
<evidence type="ECO:0000256" key="1">
    <source>
        <dbReference type="SAM" id="MobiDB-lite"/>
    </source>
</evidence>
<dbReference type="InterPro" id="IPR001543">
    <property type="entry name" value="FliN-like_C"/>
</dbReference>
<feature type="region of interest" description="Disordered" evidence="1">
    <location>
        <begin position="280"/>
        <end position="327"/>
    </location>
</feature>
<name>A0A1H2SML6_9RHOB</name>
<keyword evidence="3" id="KW-0969">Cilium</keyword>
<protein>
    <submittedName>
        <fullName evidence="3">Flagellar motor switch protein FliM</fullName>
    </submittedName>
</protein>
<evidence type="ECO:0000313" key="4">
    <source>
        <dbReference type="Proteomes" id="UP000199441"/>
    </source>
</evidence>
<keyword evidence="3" id="KW-0966">Cell projection</keyword>
<gene>
    <name evidence="3" type="ORF">SAMN04488001_0849</name>
</gene>
<dbReference type="Gene3D" id="2.30.330.10">
    <property type="entry name" value="SpoA-like"/>
    <property type="match status" value="1"/>
</dbReference>
<reference evidence="4" key="1">
    <citation type="submission" date="2016-10" db="EMBL/GenBank/DDBJ databases">
        <authorList>
            <person name="Varghese N."/>
            <person name="Submissions S."/>
        </authorList>
    </citation>
    <scope>NUCLEOTIDE SEQUENCE [LARGE SCALE GENOMIC DNA]</scope>
    <source>
        <strain evidence="4">DSM 26922</strain>
    </source>
</reference>
<dbReference type="SUPFAM" id="SSF101801">
    <property type="entry name" value="Surface presentation of antigens (SPOA)"/>
    <property type="match status" value="1"/>
</dbReference>